<dbReference type="Proteomes" id="UP000278807">
    <property type="component" value="Unassembled WGS sequence"/>
</dbReference>
<evidence type="ECO:0000313" key="5">
    <source>
        <dbReference type="WBParaSite" id="HNAJ_0000675601-mRNA-1"/>
    </source>
</evidence>
<evidence type="ECO:0000313" key="4">
    <source>
        <dbReference type="Proteomes" id="UP000278807"/>
    </source>
</evidence>
<evidence type="ECO:0000256" key="2">
    <source>
        <dbReference type="SAM" id="Phobius"/>
    </source>
</evidence>
<name>A0A0R3TI65_RODNA</name>
<dbReference type="AlphaFoldDB" id="A0A0R3TI65"/>
<reference evidence="3 4" key="2">
    <citation type="submission" date="2018-11" db="EMBL/GenBank/DDBJ databases">
        <authorList>
            <consortium name="Pathogen Informatics"/>
        </authorList>
    </citation>
    <scope>NUCLEOTIDE SEQUENCE [LARGE SCALE GENOMIC DNA]</scope>
</reference>
<proteinExistence type="predicted"/>
<gene>
    <name evidence="3" type="ORF">HNAJ_LOCUS6752</name>
</gene>
<keyword evidence="2" id="KW-0472">Membrane</keyword>
<keyword evidence="2" id="KW-0812">Transmembrane</keyword>
<dbReference type="InterPro" id="IPR038178">
    <property type="entry name" value="Kringle_sf"/>
</dbReference>
<dbReference type="WBParaSite" id="HNAJ_0000675601-mRNA-1">
    <property type="protein sequence ID" value="HNAJ_0000675601-mRNA-1"/>
    <property type="gene ID" value="HNAJ_0000675601"/>
</dbReference>
<accession>A0A0R3TI65</accession>
<dbReference type="Gene3D" id="2.40.20.10">
    <property type="entry name" value="Plasminogen Kringle 4"/>
    <property type="match status" value="1"/>
</dbReference>
<dbReference type="SUPFAM" id="SSF57440">
    <property type="entry name" value="Kringle-like"/>
    <property type="match status" value="1"/>
</dbReference>
<keyword evidence="4" id="KW-1185">Reference proteome</keyword>
<feature type="transmembrane region" description="Helical" evidence="2">
    <location>
        <begin position="220"/>
        <end position="246"/>
    </location>
</feature>
<evidence type="ECO:0000313" key="3">
    <source>
        <dbReference type="EMBL" id="VDO02612.1"/>
    </source>
</evidence>
<dbReference type="InterPro" id="IPR013806">
    <property type="entry name" value="Kringle-like"/>
</dbReference>
<dbReference type="EMBL" id="UZAE01008249">
    <property type="protein sequence ID" value="VDO02612.1"/>
    <property type="molecule type" value="Genomic_DNA"/>
</dbReference>
<evidence type="ECO:0000256" key="1">
    <source>
        <dbReference type="ARBA" id="ARBA00023157"/>
    </source>
</evidence>
<organism evidence="5">
    <name type="scientific">Rodentolepis nana</name>
    <name type="common">Dwarf tapeworm</name>
    <name type="synonym">Hymenolepis nana</name>
    <dbReference type="NCBI Taxonomy" id="102285"/>
    <lineage>
        <taxon>Eukaryota</taxon>
        <taxon>Metazoa</taxon>
        <taxon>Spiralia</taxon>
        <taxon>Lophotrochozoa</taxon>
        <taxon>Platyhelminthes</taxon>
        <taxon>Cestoda</taxon>
        <taxon>Eucestoda</taxon>
        <taxon>Cyclophyllidea</taxon>
        <taxon>Hymenolepididae</taxon>
        <taxon>Rodentolepis</taxon>
    </lineage>
</organism>
<sequence length="323" mass="36153">QHCALITSLICAGSFRQKDAVAALQNYKPTFNTSSFPQGDGWKELLELDANISYFFPENGCAGLPRSTTKDESRRSKRIASSKNNICHKINFKDLVKSSTSNDSTSNCYTGRGIDYRGTAAGPPSCLPWNELDYVISNFTQDPLTYLSKSLLPAEAFDPLPANHSVCRNLLGLGAAPFCIGLNLHSGRLETIDCPMLDCQNTVSSTVTPCYTELLRRQRFINMISIITTMTALFLIILCILFAYVLRTFRREKVCVSIEDARETRRAHLVARRIRLRESGRCIRCLLRCLFILEDVCRRVEVSKCSAGRTGREKGLTKVSLKN</sequence>
<keyword evidence="2" id="KW-1133">Transmembrane helix</keyword>
<keyword evidence="1" id="KW-1015">Disulfide bond</keyword>
<protein>
    <submittedName>
        <fullName evidence="5">Transmembrane protein</fullName>
    </submittedName>
</protein>
<reference evidence="5" key="1">
    <citation type="submission" date="2017-02" db="UniProtKB">
        <authorList>
            <consortium name="WormBaseParasite"/>
        </authorList>
    </citation>
    <scope>IDENTIFICATION</scope>
</reference>